<evidence type="ECO:0000313" key="1">
    <source>
        <dbReference type="EMBL" id="PSC05977.1"/>
    </source>
</evidence>
<sequence length="102" mass="11547">MKTTPTTSSSTNPRRIGQFSDDVTFYCHCLAISFGFPRSLEFQEQPGLKAECLFKALEAHEADQLTQEQEKLFSHVSRLEVWQVADRLARRAEKQAQASKAA</sequence>
<dbReference type="Proteomes" id="UP000239772">
    <property type="component" value="Unassembled WGS sequence"/>
</dbReference>
<proteinExistence type="predicted"/>
<name>A0A2T1HWA9_9HYPH</name>
<reference evidence="2" key="1">
    <citation type="submission" date="2018-03" db="EMBL/GenBank/DDBJ databases">
        <authorList>
            <person name="Sun L."/>
            <person name="Liu H."/>
            <person name="Chen W."/>
            <person name="Huang K."/>
            <person name="Liu W."/>
            <person name="Gao X."/>
        </authorList>
    </citation>
    <scope>NUCLEOTIDE SEQUENCE [LARGE SCALE GENOMIC DNA]</scope>
    <source>
        <strain evidence="2">SH9</strain>
    </source>
</reference>
<comment type="caution">
    <text evidence="1">The sequence shown here is derived from an EMBL/GenBank/DDBJ whole genome shotgun (WGS) entry which is preliminary data.</text>
</comment>
<gene>
    <name evidence="1" type="ORF">SLNSH_06270</name>
</gene>
<accession>A0A2T1HWA9</accession>
<dbReference type="RefSeq" id="WP_106335817.1">
    <property type="nucleotide sequence ID" value="NZ_PVZS01000005.1"/>
</dbReference>
<organism evidence="1 2">
    <name type="scientific">Alsobacter soli</name>
    <dbReference type="NCBI Taxonomy" id="2109933"/>
    <lineage>
        <taxon>Bacteria</taxon>
        <taxon>Pseudomonadati</taxon>
        <taxon>Pseudomonadota</taxon>
        <taxon>Alphaproteobacteria</taxon>
        <taxon>Hyphomicrobiales</taxon>
        <taxon>Alsobacteraceae</taxon>
        <taxon>Alsobacter</taxon>
    </lineage>
</organism>
<protein>
    <submittedName>
        <fullName evidence="1">Uncharacterized protein</fullName>
    </submittedName>
</protein>
<keyword evidence="2" id="KW-1185">Reference proteome</keyword>
<dbReference type="EMBL" id="PVZS01000005">
    <property type="protein sequence ID" value="PSC05977.1"/>
    <property type="molecule type" value="Genomic_DNA"/>
</dbReference>
<evidence type="ECO:0000313" key="2">
    <source>
        <dbReference type="Proteomes" id="UP000239772"/>
    </source>
</evidence>
<dbReference type="AlphaFoldDB" id="A0A2T1HWA9"/>